<proteinExistence type="predicted"/>
<reference evidence="2 3" key="1">
    <citation type="submission" date="2019-06" db="EMBL/GenBank/DDBJ databases">
        <title>Sequencing the genomes of 1000 actinobacteria strains.</title>
        <authorList>
            <person name="Klenk H.-P."/>
        </authorList>
    </citation>
    <scope>NUCLEOTIDE SEQUENCE [LARGE SCALE GENOMIC DNA]</scope>
    <source>
        <strain evidence="2 3">DSM 45043</strain>
    </source>
</reference>
<dbReference type="InterPro" id="IPR039708">
    <property type="entry name" value="MT1774/Rv1733c-like"/>
</dbReference>
<dbReference type="AlphaFoldDB" id="A0A543IG67"/>
<sequence>MKGRMDRWRRRFGFDTNNLRRDVDRFQWRIGLVLLVAFLTVTPPLTVIVAGRVYEAGERAERRAAETWRRVDATVVKVSPLRAGHRVTVTWTEPDGTRREGAFTLRDPAAVGDPVPAWVADGTVAAAPPHRHGLTVIDTAAAGIGVVLAMGLSLFGLYALVRRRCDRSRDRLWDEAWARFDNNHSIGP</sequence>
<keyword evidence="3" id="KW-1185">Reference proteome</keyword>
<dbReference type="Proteomes" id="UP000316706">
    <property type="component" value="Unassembled WGS sequence"/>
</dbReference>
<accession>A0A543IG67</accession>
<dbReference type="OrthoDB" id="3480079at2"/>
<keyword evidence="1" id="KW-0472">Membrane</keyword>
<feature type="transmembrane region" description="Helical" evidence="1">
    <location>
        <begin position="30"/>
        <end position="54"/>
    </location>
</feature>
<comment type="caution">
    <text evidence="2">The sequence shown here is derived from an EMBL/GenBank/DDBJ whole genome shotgun (WGS) entry which is preliminary data.</text>
</comment>
<keyword evidence="1" id="KW-1133">Transmembrane helix</keyword>
<evidence type="ECO:0000313" key="2">
    <source>
        <dbReference type="EMBL" id="TQM69573.1"/>
    </source>
</evidence>
<dbReference type="PANTHER" id="PTHR42305:SF1">
    <property type="entry name" value="MEMBRANE PROTEIN RV1733C-RELATED"/>
    <property type="match status" value="1"/>
</dbReference>
<feature type="transmembrane region" description="Helical" evidence="1">
    <location>
        <begin position="140"/>
        <end position="161"/>
    </location>
</feature>
<keyword evidence="1" id="KW-0812">Transmembrane</keyword>
<evidence type="ECO:0000256" key="1">
    <source>
        <dbReference type="SAM" id="Phobius"/>
    </source>
</evidence>
<dbReference type="PANTHER" id="PTHR42305">
    <property type="entry name" value="MEMBRANE PROTEIN RV1733C-RELATED"/>
    <property type="match status" value="1"/>
</dbReference>
<gene>
    <name evidence="2" type="ORF">FHX41_3271</name>
</gene>
<organism evidence="2 3">
    <name type="scientific">Actinomadura hallensis</name>
    <dbReference type="NCBI Taxonomy" id="337895"/>
    <lineage>
        <taxon>Bacteria</taxon>
        <taxon>Bacillati</taxon>
        <taxon>Actinomycetota</taxon>
        <taxon>Actinomycetes</taxon>
        <taxon>Streptosporangiales</taxon>
        <taxon>Thermomonosporaceae</taxon>
        <taxon>Actinomadura</taxon>
    </lineage>
</organism>
<name>A0A543IG67_9ACTN</name>
<evidence type="ECO:0000313" key="3">
    <source>
        <dbReference type="Proteomes" id="UP000316706"/>
    </source>
</evidence>
<protein>
    <submittedName>
        <fullName evidence="2">Uncharacterized protein</fullName>
    </submittedName>
</protein>
<dbReference type="EMBL" id="VFPO01000001">
    <property type="protein sequence ID" value="TQM69573.1"/>
    <property type="molecule type" value="Genomic_DNA"/>
</dbReference>
<dbReference type="RefSeq" id="WP_141969815.1">
    <property type="nucleotide sequence ID" value="NZ_VFPO01000001.1"/>
</dbReference>